<protein>
    <submittedName>
        <fullName evidence="1">Uncharacterized protein</fullName>
    </submittedName>
</protein>
<evidence type="ECO:0000313" key="1">
    <source>
        <dbReference type="EMBL" id="KAK8097098.1"/>
    </source>
</evidence>
<gene>
    <name evidence="1" type="ORF">PG999_013042</name>
</gene>
<evidence type="ECO:0000313" key="2">
    <source>
        <dbReference type="Proteomes" id="UP001392437"/>
    </source>
</evidence>
<dbReference type="Proteomes" id="UP001392437">
    <property type="component" value="Unassembled WGS sequence"/>
</dbReference>
<keyword evidence="2" id="KW-1185">Reference proteome</keyword>
<name>A0AAW0QE99_9PEZI</name>
<sequence>MQSLNPWRVVATQPPKVESDEVFPLHFLDSHTSSLNMVLTQTLLFNVVLDATKLHDGLAKLISKGDRRKLGGRLCKKRENCLELHVPREFTPERPAVRFSAEILGMSIGEHPLGSRLPRARMAAPAEGGGPSLHP</sequence>
<accession>A0AAW0QE99</accession>
<comment type="caution">
    <text evidence="1">The sequence shown here is derived from an EMBL/GenBank/DDBJ whole genome shotgun (WGS) entry which is preliminary data.</text>
</comment>
<reference evidence="1 2" key="1">
    <citation type="submission" date="2023-01" db="EMBL/GenBank/DDBJ databases">
        <title>Analysis of 21 Apiospora genomes using comparative genomics revels a genus with tremendous synthesis potential of carbohydrate active enzymes and secondary metabolites.</title>
        <authorList>
            <person name="Sorensen T."/>
        </authorList>
    </citation>
    <scope>NUCLEOTIDE SEQUENCE [LARGE SCALE GENOMIC DNA]</scope>
    <source>
        <strain evidence="1 2">CBS 117206</strain>
    </source>
</reference>
<proteinExistence type="predicted"/>
<organism evidence="1 2">
    <name type="scientific">Apiospora kogelbergensis</name>
    <dbReference type="NCBI Taxonomy" id="1337665"/>
    <lineage>
        <taxon>Eukaryota</taxon>
        <taxon>Fungi</taxon>
        <taxon>Dikarya</taxon>
        <taxon>Ascomycota</taxon>
        <taxon>Pezizomycotina</taxon>
        <taxon>Sordariomycetes</taxon>
        <taxon>Xylariomycetidae</taxon>
        <taxon>Amphisphaeriales</taxon>
        <taxon>Apiosporaceae</taxon>
        <taxon>Apiospora</taxon>
    </lineage>
</organism>
<dbReference type="AlphaFoldDB" id="A0AAW0QE99"/>
<dbReference type="EMBL" id="JAQQWP010000010">
    <property type="protein sequence ID" value="KAK8097098.1"/>
    <property type="molecule type" value="Genomic_DNA"/>
</dbReference>